<dbReference type="EMBL" id="SSDS01000072">
    <property type="protein sequence ID" value="TXG76490.1"/>
    <property type="molecule type" value="Genomic_DNA"/>
</dbReference>
<protein>
    <submittedName>
        <fullName evidence="4">50S ribosomal protein L35</fullName>
    </submittedName>
</protein>
<accession>A0A5C7J4P1</accession>
<comment type="caution">
    <text evidence="4">The sequence shown here is derived from an EMBL/GenBank/DDBJ whole genome shotgun (WGS) entry which is preliminary data.</text>
</comment>
<dbReference type="Proteomes" id="UP000321026">
    <property type="component" value="Unassembled WGS sequence"/>
</dbReference>
<dbReference type="AlphaFoldDB" id="A0A5C7J4P1"/>
<reference evidence="4 5" key="1">
    <citation type="submission" date="2018-09" db="EMBL/GenBank/DDBJ databases">
        <title>Metagenome Assembled Genomes from an Advanced Water Purification Facility.</title>
        <authorList>
            <person name="Stamps B.W."/>
            <person name="Spear J.R."/>
        </authorList>
    </citation>
    <scope>NUCLEOTIDE SEQUENCE [LARGE SCALE GENOMIC DNA]</scope>
    <source>
        <strain evidence="4">Bin_63_2</strain>
    </source>
</reference>
<dbReference type="GO" id="GO:0005840">
    <property type="term" value="C:ribosome"/>
    <property type="evidence" value="ECO:0007669"/>
    <property type="project" value="UniProtKB-KW"/>
</dbReference>
<dbReference type="Pfam" id="PF01632">
    <property type="entry name" value="Ribosomal_L35p"/>
    <property type="match status" value="1"/>
</dbReference>
<name>A0A5C7J4P1_9BACT</name>
<dbReference type="SUPFAM" id="SSF143034">
    <property type="entry name" value="L35p-like"/>
    <property type="match status" value="1"/>
</dbReference>
<dbReference type="Gene3D" id="4.10.410.60">
    <property type="match status" value="1"/>
</dbReference>
<evidence type="ECO:0000256" key="1">
    <source>
        <dbReference type="ARBA" id="ARBA00006598"/>
    </source>
</evidence>
<evidence type="ECO:0000256" key="3">
    <source>
        <dbReference type="ARBA" id="ARBA00023274"/>
    </source>
</evidence>
<organism evidence="4 5">
    <name type="scientific">Candidatus Dojkabacteria bacterium</name>
    <dbReference type="NCBI Taxonomy" id="2099670"/>
    <lineage>
        <taxon>Bacteria</taxon>
        <taxon>Candidatus Dojkabacteria</taxon>
    </lineage>
</organism>
<evidence type="ECO:0000256" key="2">
    <source>
        <dbReference type="ARBA" id="ARBA00022980"/>
    </source>
</evidence>
<proteinExistence type="inferred from homology"/>
<evidence type="ECO:0000313" key="5">
    <source>
        <dbReference type="Proteomes" id="UP000321026"/>
    </source>
</evidence>
<evidence type="ECO:0000313" key="4">
    <source>
        <dbReference type="EMBL" id="TXG76490.1"/>
    </source>
</evidence>
<gene>
    <name evidence="4" type="ORF">E6Q11_04495</name>
</gene>
<dbReference type="InterPro" id="IPR037229">
    <property type="entry name" value="Ribosomal_bL35_sf"/>
</dbReference>
<sequence length="66" mass="7759">MNKNKKKIKKSVARRFKVTKTGKVMFSHQNVGHRKSHKNKRQIRRNNVKAELTGEFGKKIRTQLGK</sequence>
<dbReference type="InterPro" id="IPR021137">
    <property type="entry name" value="Ribosomal_bL35-like"/>
</dbReference>
<keyword evidence="2 4" id="KW-0689">Ribosomal protein</keyword>
<keyword evidence="3" id="KW-0687">Ribonucleoprotein</keyword>
<dbReference type="GO" id="GO:0003735">
    <property type="term" value="F:structural constituent of ribosome"/>
    <property type="evidence" value="ECO:0007669"/>
    <property type="project" value="InterPro"/>
</dbReference>
<dbReference type="GO" id="GO:1990904">
    <property type="term" value="C:ribonucleoprotein complex"/>
    <property type="evidence" value="ECO:0007669"/>
    <property type="project" value="UniProtKB-KW"/>
</dbReference>
<dbReference type="GO" id="GO:0006412">
    <property type="term" value="P:translation"/>
    <property type="evidence" value="ECO:0007669"/>
    <property type="project" value="InterPro"/>
</dbReference>
<comment type="similarity">
    <text evidence="1">Belongs to the bacterial ribosomal protein bL35 family.</text>
</comment>